<accession>A0A1H1RZF0</accession>
<organism evidence="1 2">
    <name type="scientific">Mucilaginibacter mallensis</name>
    <dbReference type="NCBI Taxonomy" id="652787"/>
    <lineage>
        <taxon>Bacteria</taxon>
        <taxon>Pseudomonadati</taxon>
        <taxon>Bacteroidota</taxon>
        <taxon>Sphingobacteriia</taxon>
        <taxon>Sphingobacteriales</taxon>
        <taxon>Sphingobacteriaceae</taxon>
        <taxon>Mucilaginibacter</taxon>
    </lineage>
</organism>
<dbReference type="AlphaFoldDB" id="A0A1H1RZF0"/>
<gene>
    <name evidence="1" type="ORF">SAMN05216490_1106</name>
</gene>
<reference evidence="1 2" key="1">
    <citation type="submission" date="2016-10" db="EMBL/GenBank/DDBJ databases">
        <authorList>
            <person name="de Groot N.N."/>
        </authorList>
    </citation>
    <scope>NUCLEOTIDE SEQUENCE [LARGE SCALE GENOMIC DNA]</scope>
    <source>
        <strain evidence="1 2">MP1X4</strain>
    </source>
</reference>
<dbReference type="Proteomes" id="UP000199679">
    <property type="component" value="Chromosome I"/>
</dbReference>
<proteinExistence type="predicted"/>
<keyword evidence="2" id="KW-1185">Reference proteome</keyword>
<protein>
    <submittedName>
        <fullName evidence="1">Uncharacterized protein</fullName>
    </submittedName>
</protein>
<evidence type="ECO:0000313" key="2">
    <source>
        <dbReference type="Proteomes" id="UP000199679"/>
    </source>
</evidence>
<name>A0A1H1RZF0_MUCMA</name>
<sequence>MWRRWWRLLTQKFDPIVIARRNDVAIPDCTERIACLLNRLVSLIAAKAYFFCLDTKETKNQDNKDASTRPADSLRFFRCSGTSYLHITQKTKPSFPPLRWPALVVRALRFFFSPLLPLPVSRTASGEIRQNNGGLVSNGRA</sequence>
<evidence type="ECO:0000313" key="1">
    <source>
        <dbReference type="EMBL" id="SDS41124.1"/>
    </source>
</evidence>
<dbReference type="EMBL" id="LT629740">
    <property type="protein sequence ID" value="SDS41124.1"/>
    <property type="molecule type" value="Genomic_DNA"/>
</dbReference>
<dbReference type="STRING" id="652787.SAMN05216490_1106"/>